<gene>
    <name evidence="1" type="ORF">COCSADRAFT_23479</name>
</gene>
<dbReference type="Proteomes" id="UP000016934">
    <property type="component" value="Unassembled WGS sequence"/>
</dbReference>
<reference evidence="2" key="2">
    <citation type="journal article" date="2013" name="PLoS Genet.">
        <title>Comparative genome structure, secondary metabolite, and effector coding capacity across Cochliobolus pathogens.</title>
        <authorList>
            <person name="Condon B.J."/>
            <person name="Leng Y."/>
            <person name="Wu D."/>
            <person name="Bushley K.E."/>
            <person name="Ohm R.A."/>
            <person name="Otillar R."/>
            <person name="Martin J."/>
            <person name="Schackwitz W."/>
            <person name="Grimwood J."/>
            <person name="MohdZainudin N."/>
            <person name="Xue C."/>
            <person name="Wang R."/>
            <person name="Manning V.A."/>
            <person name="Dhillon B."/>
            <person name="Tu Z.J."/>
            <person name="Steffenson B.J."/>
            <person name="Salamov A."/>
            <person name="Sun H."/>
            <person name="Lowry S."/>
            <person name="LaButti K."/>
            <person name="Han J."/>
            <person name="Copeland A."/>
            <person name="Lindquist E."/>
            <person name="Barry K."/>
            <person name="Schmutz J."/>
            <person name="Baker S.E."/>
            <person name="Ciuffetti L.M."/>
            <person name="Grigoriev I.V."/>
            <person name="Zhong S."/>
            <person name="Turgeon B.G."/>
        </authorList>
    </citation>
    <scope>NUCLEOTIDE SEQUENCE [LARGE SCALE GENOMIC DNA]</scope>
    <source>
        <strain evidence="2">ND90Pr / ATCC 201652</strain>
    </source>
</reference>
<evidence type="ECO:0000313" key="2">
    <source>
        <dbReference type="Proteomes" id="UP000016934"/>
    </source>
</evidence>
<dbReference type="KEGG" id="bsc:COCSADRAFT_23479"/>
<dbReference type="GeneID" id="19134854"/>
<protein>
    <submittedName>
        <fullName evidence="1">Uncharacterized protein</fullName>
    </submittedName>
</protein>
<evidence type="ECO:0000313" key="1">
    <source>
        <dbReference type="EMBL" id="EMD67048.1"/>
    </source>
</evidence>
<dbReference type="AlphaFoldDB" id="M2SIM9"/>
<reference evidence="1 2" key="1">
    <citation type="journal article" date="2012" name="PLoS Pathog.">
        <title>Diverse lifestyles and strategies of plant pathogenesis encoded in the genomes of eighteen Dothideomycetes fungi.</title>
        <authorList>
            <person name="Ohm R.A."/>
            <person name="Feau N."/>
            <person name="Henrissat B."/>
            <person name="Schoch C.L."/>
            <person name="Horwitz B.A."/>
            <person name="Barry K.W."/>
            <person name="Condon B.J."/>
            <person name="Copeland A.C."/>
            <person name="Dhillon B."/>
            <person name="Glaser F."/>
            <person name="Hesse C.N."/>
            <person name="Kosti I."/>
            <person name="LaButti K."/>
            <person name="Lindquist E.A."/>
            <person name="Lucas S."/>
            <person name="Salamov A.A."/>
            <person name="Bradshaw R.E."/>
            <person name="Ciuffetti L."/>
            <person name="Hamelin R.C."/>
            <person name="Kema G.H.J."/>
            <person name="Lawrence C."/>
            <person name="Scott J.A."/>
            <person name="Spatafora J.W."/>
            <person name="Turgeon B.G."/>
            <person name="de Wit P.J.G.M."/>
            <person name="Zhong S."/>
            <person name="Goodwin S.B."/>
            <person name="Grigoriev I.V."/>
        </authorList>
    </citation>
    <scope>NUCLEOTIDE SEQUENCE [LARGE SCALE GENOMIC DNA]</scope>
    <source>
        <strain evidence="2">ND90Pr / ATCC 201652</strain>
    </source>
</reference>
<keyword evidence="2" id="KW-1185">Reference proteome</keyword>
<dbReference type="RefSeq" id="XP_007696427.1">
    <property type="nucleotide sequence ID" value="XM_007698237.1"/>
</dbReference>
<sequence length="112" mass="12355">MALMSRVKSIDPAVASVNLRIVPVPLPVPLDVTGQLIGQLGSVHFLQATTFFSKRYEKFSRSLLQISQTSLNGHLLPIMDPDYNFENAEPEAIALCEGSEAVLRNSESTRRN</sequence>
<accession>M2SIM9</accession>
<proteinExistence type="predicted"/>
<organism evidence="1 2">
    <name type="scientific">Cochliobolus sativus (strain ND90Pr / ATCC 201652)</name>
    <name type="common">Common root rot and spot blotch fungus</name>
    <name type="synonym">Bipolaris sorokiniana</name>
    <dbReference type="NCBI Taxonomy" id="665912"/>
    <lineage>
        <taxon>Eukaryota</taxon>
        <taxon>Fungi</taxon>
        <taxon>Dikarya</taxon>
        <taxon>Ascomycota</taxon>
        <taxon>Pezizomycotina</taxon>
        <taxon>Dothideomycetes</taxon>
        <taxon>Pleosporomycetidae</taxon>
        <taxon>Pleosporales</taxon>
        <taxon>Pleosporineae</taxon>
        <taxon>Pleosporaceae</taxon>
        <taxon>Bipolaris</taxon>
    </lineage>
</organism>
<name>M2SIM9_COCSN</name>
<dbReference type="EMBL" id="KB445639">
    <property type="protein sequence ID" value="EMD67048.1"/>
    <property type="molecule type" value="Genomic_DNA"/>
</dbReference>
<dbReference type="HOGENOM" id="CLU_2145659_0_0_1"/>